<reference evidence="1 2" key="1">
    <citation type="submission" date="2017-03" db="EMBL/GenBank/DDBJ databases">
        <title>Lifting the veil on microbial sulfur biogeochemistry in mining wastewaters.</title>
        <authorList>
            <person name="Kantor R.S."/>
            <person name="Colenbrander Nelson T."/>
            <person name="Marshall S."/>
            <person name="Bennett D."/>
            <person name="Apte S."/>
            <person name="Camacho D."/>
            <person name="Thomas B.C."/>
            <person name="Warren L.A."/>
            <person name="Banfield J.F."/>
        </authorList>
    </citation>
    <scope>NUCLEOTIDE SEQUENCE [LARGE SCALE GENOMIC DNA]</scope>
    <source>
        <strain evidence="1">32-69-9</strain>
    </source>
</reference>
<dbReference type="AlphaFoldDB" id="A0A258FLM4"/>
<evidence type="ECO:0000313" key="2">
    <source>
        <dbReference type="Proteomes" id="UP000215595"/>
    </source>
</evidence>
<gene>
    <name evidence="1" type="ORF">B7Z01_08820</name>
</gene>
<accession>A0A258FLM4</accession>
<sequence>MLRITALVAGLALAGCSEPAPEVSAPIPAPEPTTLGGVDLDQPLRAIGTEPFWSVDITPEALAYSAVDSSGMRADNPGPTVQGTTAVYAAAGEDGTALVVTLIATECSDGMSDRTYPLTARVEMGPQTLNGCAASVAFLNSEPRP</sequence>
<protein>
    <recommendedName>
        <fullName evidence="3">Lipoprotein</fullName>
    </recommendedName>
</protein>
<dbReference type="EMBL" id="NCEB01000016">
    <property type="protein sequence ID" value="OYX33425.1"/>
    <property type="molecule type" value="Genomic_DNA"/>
</dbReference>
<dbReference type="Proteomes" id="UP000215595">
    <property type="component" value="Unassembled WGS sequence"/>
</dbReference>
<name>A0A258FLM4_9CAUL</name>
<proteinExistence type="predicted"/>
<comment type="caution">
    <text evidence="1">The sequence shown here is derived from an EMBL/GenBank/DDBJ whole genome shotgun (WGS) entry which is preliminary data.</text>
</comment>
<evidence type="ECO:0000313" key="1">
    <source>
        <dbReference type="EMBL" id="OYX33425.1"/>
    </source>
</evidence>
<evidence type="ECO:0008006" key="3">
    <source>
        <dbReference type="Google" id="ProtNLM"/>
    </source>
</evidence>
<organism evidence="1 2">
    <name type="scientific">Brevundimonas subvibrioides</name>
    <dbReference type="NCBI Taxonomy" id="74313"/>
    <lineage>
        <taxon>Bacteria</taxon>
        <taxon>Pseudomonadati</taxon>
        <taxon>Pseudomonadota</taxon>
        <taxon>Alphaproteobacteria</taxon>
        <taxon>Caulobacterales</taxon>
        <taxon>Caulobacteraceae</taxon>
        <taxon>Brevundimonas</taxon>
    </lineage>
</organism>
<dbReference type="PROSITE" id="PS51257">
    <property type="entry name" value="PROKAR_LIPOPROTEIN"/>
    <property type="match status" value="1"/>
</dbReference>